<proteinExistence type="predicted"/>
<evidence type="ECO:0000313" key="2">
    <source>
        <dbReference type="Proteomes" id="UP000245252"/>
    </source>
</evidence>
<reference evidence="1 2" key="1">
    <citation type="submission" date="2018-05" db="EMBL/GenBank/DDBJ databases">
        <title>The draft genome of strain NS-104.</title>
        <authorList>
            <person name="Hang P."/>
            <person name="Jiang J."/>
        </authorList>
    </citation>
    <scope>NUCLEOTIDE SEQUENCE [LARGE SCALE GENOMIC DNA]</scope>
    <source>
        <strain evidence="1 2">NS-104</strain>
    </source>
</reference>
<protein>
    <submittedName>
        <fullName evidence="1">Uncharacterized protein</fullName>
    </submittedName>
</protein>
<comment type="caution">
    <text evidence="1">The sequence shown here is derived from an EMBL/GenBank/DDBJ whole genome shotgun (WGS) entry which is preliminary data.</text>
</comment>
<dbReference type="Proteomes" id="UP000245252">
    <property type="component" value="Unassembled WGS sequence"/>
</dbReference>
<accession>A0A2U2DKU8</accession>
<evidence type="ECO:0000313" key="1">
    <source>
        <dbReference type="EMBL" id="PWE53937.1"/>
    </source>
</evidence>
<gene>
    <name evidence="1" type="ORF">DEM27_23790</name>
</gene>
<dbReference type="EMBL" id="QFBC01000013">
    <property type="protein sequence ID" value="PWE53937.1"/>
    <property type="molecule type" value="Genomic_DNA"/>
</dbReference>
<organism evidence="1 2">
    <name type="scientific">Metarhizobium album</name>
    <dbReference type="NCBI Taxonomy" id="2182425"/>
    <lineage>
        <taxon>Bacteria</taxon>
        <taxon>Pseudomonadati</taxon>
        <taxon>Pseudomonadota</taxon>
        <taxon>Alphaproteobacteria</taxon>
        <taxon>Hyphomicrobiales</taxon>
        <taxon>Rhizobiaceae</taxon>
        <taxon>Metarhizobium</taxon>
    </lineage>
</organism>
<name>A0A2U2DKU8_9HYPH</name>
<keyword evidence="2" id="KW-1185">Reference proteome</keyword>
<dbReference type="AlphaFoldDB" id="A0A2U2DKU8"/>
<sequence length="66" mass="7447">MPNQLACSPAFEKLLWDIRDILHKAVQKQMANDSTEAHDLTKEAYQRLATALNQLESNIVAPNDPE</sequence>